<dbReference type="AlphaFoldDB" id="A0A843X5I6"/>
<evidence type="ECO:0000256" key="1">
    <source>
        <dbReference type="SAM" id="MobiDB-lite"/>
    </source>
</evidence>
<feature type="region of interest" description="Disordered" evidence="1">
    <location>
        <begin position="1"/>
        <end position="29"/>
    </location>
</feature>
<gene>
    <name evidence="2" type="ORF">Taro_046400</name>
</gene>
<comment type="caution">
    <text evidence="2">The sequence shown here is derived from an EMBL/GenBank/DDBJ whole genome shotgun (WGS) entry which is preliminary data.</text>
</comment>
<sequence>MKDDVRPDPHGPLALSSGSRWESPSRQRLCGDPPGRRVLVATGVAVVFLSCREVFLRAIRRSGVVFDALSTRGHREEWGKCRAMLGLCVLREGDGSRILRRRWFRLSRPGRDRPTPRDKSYCRAIS</sequence>
<keyword evidence="3" id="KW-1185">Reference proteome</keyword>
<organism evidence="2 3">
    <name type="scientific">Colocasia esculenta</name>
    <name type="common">Wild taro</name>
    <name type="synonym">Arum esculentum</name>
    <dbReference type="NCBI Taxonomy" id="4460"/>
    <lineage>
        <taxon>Eukaryota</taxon>
        <taxon>Viridiplantae</taxon>
        <taxon>Streptophyta</taxon>
        <taxon>Embryophyta</taxon>
        <taxon>Tracheophyta</taxon>
        <taxon>Spermatophyta</taxon>
        <taxon>Magnoliopsida</taxon>
        <taxon>Liliopsida</taxon>
        <taxon>Araceae</taxon>
        <taxon>Aroideae</taxon>
        <taxon>Colocasieae</taxon>
        <taxon>Colocasia</taxon>
    </lineage>
</organism>
<accession>A0A843X5I6</accession>
<protein>
    <submittedName>
        <fullName evidence="2">Uncharacterized protein</fullName>
    </submittedName>
</protein>
<reference evidence="2" key="1">
    <citation type="submission" date="2017-07" db="EMBL/GenBank/DDBJ databases">
        <title>Taro Niue Genome Assembly and Annotation.</title>
        <authorList>
            <person name="Atibalentja N."/>
            <person name="Keating K."/>
            <person name="Fields C.J."/>
        </authorList>
    </citation>
    <scope>NUCLEOTIDE SEQUENCE</scope>
    <source>
        <strain evidence="2">Niue_2</strain>
        <tissue evidence="2">Leaf</tissue>
    </source>
</reference>
<dbReference type="EMBL" id="NMUH01005704">
    <property type="protein sequence ID" value="MQM13475.1"/>
    <property type="molecule type" value="Genomic_DNA"/>
</dbReference>
<feature type="compositionally biased region" description="Polar residues" evidence="1">
    <location>
        <begin position="16"/>
        <end position="26"/>
    </location>
</feature>
<proteinExistence type="predicted"/>
<dbReference type="Proteomes" id="UP000652761">
    <property type="component" value="Unassembled WGS sequence"/>
</dbReference>
<evidence type="ECO:0000313" key="2">
    <source>
        <dbReference type="EMBL" id="MQM13475.1"/>
    </source>
</evidence>
<name>A0A843X5I6_COLES</name>
<evidence type="ECO:0000313" key="3">
    <source>
        <dbReference type="Proteomes" id="UP000652761"/>
    </source>
</evidence>